<evidence type="ECO:0000259" key="1">
    <source>
        <dbReference type="Pfam" id="PF19955"/>
    </source>
</evidence>
<dbReference type="Pfam" id="PF13365">
    <property type="entry name" value="Trypsin_2"/>
    <property type="match status" value="1"/>
</dbReference>
<dbReference type="InterPro" id="IPR045430">
    <property type="entry name" value="EAD1"/>
</dbReference>
<dbReference type="GO" id="GO:0008233">
    <property type="term" value="F:peptidase activity"/>
    <property type="evidence" value="ECO:0007669"/>
    <property type="project" value="UniProtKB-KW"/>
</dbReference>
<dbReference type="Gene3D" id="2.40.10.10">
    <property type="entry name" value="Trypsin-like serine proteases"/>
    <property type="match status" value="2"/>
</dbReference>
<organism evidence="2 3">
    <name type="scientific">Streptomyces vietnamensis</name>
    <dbReference type="NCBI Taxonomy" id="362257"/>
    <lineage>
        <taxon>Bacteria</taxon>
        <taxon>Bacillati</taxon>
        <taxon>Actinomycetota</taxon>
        <taxon>Actinomycetes</taxon>
        <taxon>Kitasatosporales</taxon>
        <taxon>Streptomycetaceae</taxon>
        <taxon>Streptomyces</taxon>
    </lineage>
</organism>
<dbReference type="Proteomes" id="UP000031774">
    <property type="component" value="Chromosome"/>
</dbReference>
<accession>A0A0B5IKZ1</accession>
<dbReference type="AlphaFoldDB" id="A0A0B5IKZ1"/>
<feature type="domain" description="Effector-associated" evidence="1">
    <location>
        <begin position="11"/>
        <end position="78"/>
    </location>
</feature>
<dbReference type="RefSeq" id="WP_041132975.1">
    <property type="nucleotide sequence ID" value="NZ_CP010407.1"/>
</dbReference>
<keyword evidence="2" id="KW-0378">Hydrolase</keyword>
<dbReference type="InterPro" id="IPR043504">
    <property type="entry name" value="Peptidase_S1_PA_chymotrypsin"/>
</dbReference>
<proteinExistence type="predicted"/>
<evidence type="ECO:0000313" key="2">
    <source>
        <dbReference type="EMBL" id="AJF69054.1"/>
    </source>
</evidence>
<protein>
    <submittedName>
        <fullName evidence="2">Serine protease</fullName>
    </submittedName>
</protein>
<gene>
    <name evidence="2" type="ORF">SVTN_36930</name>
</gene>
<dbReference type="InterPro" id="IPR009003">
    <property type="entry name" value="Peptidase_S1_PA"/>
</dbReference>
<dbReference type="GO" id="GO:0006508">
    <property type="term" value="P:proteolysis"/>
    <property type="evidence" value="ECO:0007669"/>
    <property type="project" value="UniProtKB-KW"/>
</dbReference>
<reference evidence="2 3" key="1">
    <citation type="submission" date="2014-12" db="EMBL/GenBank/DDBJ databases">
        <title>Complete genome sequence of Streptomyces vietnamensis strain GIMV4.0001, a genetic manipulable producer of the benzoisochromanequinone antibiotic granaticin.</title>
        <authorList>
            <person name="Deng M.R."/>
            <person name="Guo J."/>
            <person name="Ma L.Y."/>
            <person name="Feng G.D."/>
            <person name="Mo C.Y."/>
            <person name="Zhu H.H."/>
        </authorList>
    </citation>
    <scope>NUCLEOTIDE SEQUENCE [LARGE SCALE GENOMIC DNA]</scope>
    <source>
        <strain evidence="3">GIMV4.0001</strain>
    </source>
</reference>
<dbReference type="PANTHER" id="PTHR36234">
    <property type="entry name" value="LYSYL ENDOPEPTIDASE"/>
    <property type="match status" value="1"/>
</dbReference>
<dbReference type="Pfam" id="PF19955">
    <property type="entry name" value="EAD1"/>
    <property type="match status" value="1"/>
</dbReference>
<name>A0A0B5IKZ1_9ACTN</name>
<dbReference type="KEGG" id="svt:SVTN_36930"/>
<dbReference type="HOGENOM" id="CLU_066144_0_0_11"/>
<dbReference type="PANTHER" id="PTHR36234:SF5">
    <property type="entry name" value="LYSYL ENDOPEPTIDASE"/>
    <property type="match status" value="1"/>
</dbReference>
<dbReference type="SUPFAM" id="SSF50494">
    <property type="entry name" value="Trypsin-like serine proteases"/>
    <property type="match status" value="1"/>
</dbReference>
<dbReference type="STRING" id="362257.SVTN_36930"/>
<sequence length="344" mass="38142">MSDFLDRLPFDWTEPAARELCDLLSETYWKIDSVAALAQQAGIPRARINWGQPAHLVWHDLIESARNQNRLRQLLARIEAGADAAVAVRLRELTHGPPVVEAPEPPAGPGEWKEFSSPDALERQIFREHSLLDVAFLRRGLELAPAVARLLVTRPTGRFHGTAFHIGDDLLLTNHHVLFDPGPGNARATRVEAWFGYEKDVHGQHLAHTVVMGLPDTIVGGEEHDWAVVRARPGLPEGTPTVALDGAAPVAVGDRVYIIQHPNGGAKKVGVHHNLVRHVDDEVLQYWTDTEAGSSGSPVFDERWRLVGLHHRWVCQGEGDTREYRNQGIRIERVRADLTAAGVL</sequence>
<dbReference type="EMBL" id="CP010407">
    <property type="protein sequence ID" value="AJF69054.1"/>
    <property type="molecule type" value="Genomic_DNA"/>
</dbReference>
<evidence type="ECO:0000313" key="3">
    <source>
        <dbReference type="Proteomes" id="UP000031774"/>
    </source>
</evidence>
<keyword evidence="2" id="KW-0645">Protease</keyword>
<keyword evidence="3" id="KW-1185">Reference proteome</keyword>